<protein>
    <submittedName>
        <fullName evidence="1">Uncharacterized protein</fullName>
    </submittedName>
</protein>
<evidence type="ECO:0000313" key="2">
    <source>
        <dbReference type="Proteomes" id="UP000231057"/>
    </source>
</evidence>
<gene>
    <name evidence="1" type="ORF">BRW62_03120</name>
</gene>
<organism evidence="1 2">
    <name type="scientific">Parathermosynechococcus lividus PCC 6715</name>
    <dbReference type="NCBI Taxonomy" id="1917166"/>
    <lineage>
        <taxon>Bacteria</taxon>
        <taxon>Bacillati</taxon>
        <taxon>Cyanobacteriota</taxon>
        <taxon>Cyanophyceae</taxon>
        <taxon>Acaryochloridales</taxon>
        <taxon>Thermosynechococcaceae</taxon>
        <taxon>Parathermosynechococcus</taxon>
    </lineage>
</organism>
<sequence>MRLISPCLKAGALRRFFGKLPRPIEDGAFSSPQDNILPWARQYLGASKGVYKTPQSSDIFRSIHISITYPAAGQVQARKPFALPMTYHVATMTGFRGVARLYTLHGYANLHALVGKELAKLIERPAITASPFSPRTGQFVRAFSDAGEIVNCDGLICRLSLLDESITDGVVHC</sequence>
<dbReference type="KEGG" id="slw:BRW62_03120"/>
<keyword evidence="2" id="KW-1185">Reference proteome</keyword>
<reference evidence="1 2" key="1">
    <citation type="submission" date="2016-11" db="EMBL/GenBank/DDBJ databases">
        <title>Complete genome sequence of thermophilic cyanobacteria strain Synechococcus sp. PCC6715.</title>
        <authorList>
            <person name="Tang J."/>
            <person name="Daroch M."/>
            <person name="Liang Y."/>
            <person name="Jiang D."/>
            <person name="Shah M."/>
        </authorList>
    </citation>
    <scope>NUCLEOTIDE SEQUENCE [LARGE SCALE GENOMIC DNA]</scope>
    <source>
        <strain evidence="1 2">PCC 6715</strain>
    </source>
</reference>
<proteinExistence type="predicted"/>
<dbReference type="AlphaFoldDB" id="A0A2D2Q065"/>
<evidence type="ECO:0000313" key="1">
    <source>
        <dbReference type="EMBL" id="ATS17904.1"/>
    </source>
</evidence>
<name>A0A2D2Q065_PARLV</name>
<dbReference type="EMBL" id="CP018092">
    <property type="protein sequence ID" value="ATS17904.1"/>
    <property type="molecule type" value="Genomic_DNA"/>
</dbReference>
<accession>A0A2D2Q065</accession>
<dbReference type="Proteomes" id="UP000231057">
    <property type="component" value="Chromosome"/>
</dbReference>
<reference evidence="2" key="2">
    <citation type="journal article" date="2022" name="Front. Microbiol.">
        <title>Comparative Genomic Analysis Revealed Distinct Molecular Components and Organization of CO2-Concentrating Mechanism in Thermophilic Cyanobacteria.</title>
        <authorList>
            <person name="Tang J."/>
            <person name="Zhou H."/>
            <person name="Yao D."/>
            <person name="Riaz S."/>
            <person name="You D."/>
            <person name="Klepacz-Smolka A."/>
            <person name="Daroch M."/>
        </authorList>
    </citation>
    <scope>NUCLEOTIDE SEQUENCE [LARGE SCALE GENOMIC DNA]</scope>
    <source>
        <strain evidence="2">PCC 6715</strain>
    </source>
</reference>